<dbReference type="GO" id="GO:0046872">
    <property type="term" value="F:metal ion binding"/>
    <property type="evidence" value="ECO:0007669"/>
    <property type="project" value="InterPro"/>
</dbReference>
<feature type="domain" description="Mycothiol-dependent maleylpyruvate isomerase metal-binding" evidence="2">
    <location>
        <begin position="5"/>
        <end position="130"/>
    </location>
</feature>
<protein>
    <recommendedName>
        <fullName evidence="5">Mycothiol-dependent maleylpyruvate isomerase metal-binding domain-containing protein</fullName>
    </recommendedName>
</protein>
<sequence length="256" mass="27344">MDYAAALLDETRGFGELIRAGDPELAVPTCPGWNLNQLFRHYGRGNRWAAQIIADRMDHPLDPRDVAGGKPPAEPDAAIDWLHEGAQLVLDAVAQTGPDTPVWTFTGPRPAAWWVRRRLHEATVHRADAALALGDAVADFTLPAELAADGISELLDLTPALLARNGQTPALAEGQSVHLHATDEGLGAAGEWTISRPAGADTVSWSHDHGKGSVALRGSALELFLAVTRRVAVAETGIAVFGDAAVWQNWIDHTAF</sequence>
<dbReference type="PANTHER" id="PTHR40758:SF1">
    <property type="entry name" value="CONSERVED PROTEIN"/>
    <property type="match status" value="1"/>
</dbReference>
<comment type="caution">
    <text evidence="3">The sequence shown here is derived from an EMBL/GenBank/DDBJ whole genome shotgun (WGS) entry which is preliminary data.</text>
</comment>
<dbReference type="RefSeq" id="WP_085128847.1">
    <property type="nucleotide sequence ID" value="NZ_LQOT01000037.1"/>
</dbReference>
<evidence type="ECO:0000259" key="1">
    <source>
        <dbReference type="Pfam" id="PF07398"/>
    </source>
</evidence>
<dbReference type="InterPro" id="IPR024344">
    <property type="entry name" value="MDMPI_metal-binding"/>
</dbReference>
<dbReference type="InterPro" id="IPR034660">
    <property type="entry name" value="DinB/YfiT-like"/>
</dbReference>
<keyword evidence="4" id="KW-1185">Reference proteome</keyword>
<dbReference type="GO" id="GO:0005886">
    <property type="term" value="C:plasma membrane"/>
    <property type="evidence" value="ECO:0007669"/>
    <property type="project" value="TreeGrafter"/>
</dbReference>
<proteinExistence type="predicted"/>
<dbReference type="PANTHER" id="PTHR40758">
    <property type="entry name" value="CONSERVED PROTEIN"/>
    <property type="match status" value="1"/>
</dbReference>
<name>A0A1X1TP91_9MYCO</name>
<dbReference type="Pfam" id="PF11716">
    <property type="entry name" value="MDMPI_N"/>
    <property type="match status" value="1"/>
</dbReference>
<dbReference type="EMBL" id="LQOT01000037">
    <property type="protein sequence ID" value="ORV46401.1"/>
    <property type="molecule type" value="Genomic_DNA"/>
</dbReference>
<accession>A0A1X1TP91</accession>
<dbReference type="AlphaFoldDB" id="A0A1X1TP91"/>
<dbReference type="Pfam" id="PF07398">
    <property type="entry name" value="MDMPI_C"/>
    <property type="match status" value="1"/>
</dbReference>
<dbReference type="SUPFAM" id="SSF109854">
    <property type="entry name" value="DinB/YfiT-like putative metalloenzymes"/>
    <property type="match status" value="1"/>
</dbReference>
<dbReference type="InterPro" id="IPR017517">
    <property type="entry name" value="Maleyloyr_isom"/>
</dbReference>
<reference evidence="3 4" key="1">
    <citation type="submission" date="2016-01" db="EMBL/GenBank/DDBJ databases">
        <title>The new phylogeny of the genus Mycobacterium.</title>
        <authorList>
            <person name="Tarcisio F."/>
            <person name="Conor M."/>
            <person name="Antonella G."/>
            <person name="Elisabetta G."/>
            <person name="Giulia F.S."/>
            <person name="Sara T."/>
            <person name="Anna F."/>
            <person name="Clotilde B."/>
            <person name="Roberto B."/>
            <person name="Veronica D.S."/>
            <person name="Fabio R."/>
            <person name="Monica P."/>
            <person name="Olivier J."/>
            <person name="Enrico T."/>
            <person name="Nicola S."/>
        </authorList>
    </citation>
    <scope>NUCLEOTIDE SEQUENCE [LARGE SCALE GENOMIC DNA]</scope>
    <source>
        <strain evidence="3 4">ATCC 27353</strain>
    </source>
</reference>
<dbReference type="NCBIfam" id="TIGR03083">
    <property type="entry name" value="maleylpyruvate isomerase family mycothiol-dependent enzyme"/>
    <property type="match status" value="1"/>
</dbReference>
<evidence type="ECO:0000313" key="4">
    <source>
        <dbReference type="Proteomes" id="UP000193465"/>
    </source>
</evidence>
<dbReference type="STRING" id="188915.AWC02_11275"/>
<evidence type="ECO:0008006" key="5">
    <source>
        <dbReference type="Google" id="ProtNLM"/>
    </source>
</evidence>
<evidence type="ECO:0000313" key="3">
    <source>
        <dbReference type="EMBL" id="ORV46401.1"/>
    </source>
</evidence>
<feature type="domain" description="MDMPI C-terminal" evidence="1">
    <location>
        <begin position="145"/>
        <end position="248"/>
    </location>
</feature>
<dbReference type="InterPro" id="IPR010872">
    <property type="entry name" value="MDMPI_C-term_domain"/>
</dbReference>
<dbReference type="Proteomes" id="UP000193465">
    <property type="component" value="Unassembled WGS sequence"/>
</dbReference>
<gene>
    <name evidence="3" type="ORF">AWC02_11275</name>
</gene>
<evidence type="ECO:0000259" key="2">
    <source>
        <dbReference type="Pfam" id="PF11716"/>
    </source>
</evidence>
<organism evidence="3 4">
    <name type="scientific">Mycolicibacter engbaekii</name>
    <dbReference type="NCBI Taxonomy" id="188915"/>
    <lineage>
        <taxon>Bacteria</taxon>
        <taxon>Bacillati</taxon>
        <taxon>Actinomycetota</taxon>
        <taxon>Actinomycetes</taxon>
        <taxon>Mycobacteriales</taxon>
        <taxon>Mycobacteriaceae</taxon>
        <taxon>Mycolicibacter</taxon>
    </lineage>
</organism>